<dbReference type="InterPro" id="IPR044266">
    <property type="entry name" value="PSP_YsaA"/>
</dbReference>
<keyword evidence="5" id="KW-1185">Reference proteome</keyword>
<gene>
    <name evidence="4" type="ORF">PJ311_11225</name>
</gene>
<dbReference type="NCBIfam" id="TIGR01509">
    <property type="entry name" value="HAD-SF-IA-v3"/>
    <property type="match status" value="1"/>
</dbReference>
<keyword evidence="2 3" id="KW-0460">Magnesium</keyword>
<dbReference type="RefSeq" id="WP_271341033.1">
    <property type="nucleotide sequence ID" value="NZ_JAQKAB010000007.1"/>
</dbReference>
<dbReference type="HAMAP" id="MF_02240">
    <property type="entry name" value="PSP"/>
    <property type="match status" value="1"/>
</dbReference>
<comment type="catalytic activity">
    <reaction evidence="3">
        <text>O-phospho-D-serine + H2O = D-serine + phosphate</text>
        <dbReference type="Rhea" id="RHEA:24873"/>
        <dbReference type="ChEBI" id="CHEBI:15377"/>
        <dbReference type="ChEBI" id="CHEBI:35247"/>
        <dbReference type="ChEBI" id="CHEBI:43474"/>
        <dbReference type="ChEBI" id="CHEBI:58680"/>
        <dbReference type="EC" id="3.1.3.3"/>
    </reaction>
</comment>
<dbReference type="PANTHER" id="PTHR46470">
    <property type="entry name" value="N-ACYLNEURAMINATE-9-PHOSPHATASE"/>
    <property type="match status" value="1"/>
</dbReference>
<reference evidence="4 5" key="1">
    <citation type="submission" date="2023-01" db="EMBL/GenBank/DDBJ databases">
        <title>Bacillus changyiensis sp. nov., isolated from a coastal deposit.</title>
        <authorList>
            <person name="Xiao G."/>
            <person name="Lai Q."/>
            <person name="Hu Z."/>
            <person name="Shao Z."/>
        </authorList>
    </citation>
    <scope>NUCLEOTIDE SEQUENCE [LARGE SCALE GENOMIC DNA]</scope>
    <source>
        <strain evidence="4 5">CLL-7-23</strain>
    </source>
</reference>
<dbReference type="SUPFAM" id="SSF56784">
    <property type="entry name" value="HAD-like"/>
    <property type="match status" value="1"/>
</dbReference>
<name>A0ABT4X4G4_9BACI</name>
<dbReference type="SFLD" id="SFLDS00003">
    <property type="entry name" value="Haloacid_Dehalogenase"/>
    <property type="match status" value="1"/>
</dbReference>
<comment type="catalytic activity">
    <reaction evidence="3">
        <text>O-phospho-L-serine + H2O = L-serine + phosphate</text>
        <dbReference type="Rhea" id="RHEA:21208"/>
        <dbReference type="ChEBI" id="CHEBI:15377"/>
        <dbReference type="ChEBI" id="CHEBI:33384"/>
        <dbReference type="ChEBI" id="CHEBI:43474"/>
        <dbReference type="ChEBI" id="CHEBI:57524"/>
        <dbReference type="EC" id="3.1.3.3"/>
    </reaction>
</comment>
<proteinExistence type="inferred from homology"/>
<dbReference type="EC" id="3.1.3.3" evidence="3"/>
<keyword evidence="1 3" id="KW-0378">Hydrolase</keyword>
<dbReference type="Gene3D" id="3.40.50.1000">
    <property type="entry name" value="HAD superfamily/HAD-like"/>
    <property type="match status" value="1"/>
</dbReference>
<organism evidence="4 5">
    <name type="scientific">Bacillus changyiensis</name>
    <dbReference type="NCBI Taxonomy" id="3004103"/>
    <lineage>
        <taxon>Bacteria</taxon>
        <taxon>Bacillati</taxon>
        <taxon>Bacillota</taxon>
        <taxon>Bacilli</taxon>
        <taxon>Bacillales</taxon>
        <taxon>Bacillaceae</taxon>
        <taxon>Bacillus</taxon>
    </lineage>
</organism>
<keyword evidence="3" id="KW-0170">Cobalt</keyword>
<dbReference type="InterPro" id="IPR023198">
    <property type="entry name" value="PGP-like_dom2"/>
</dbReference>
<keyword evidence="3" id="KW-0718">Serine biosynthesis</keyword>
<dbReference type="InterPro" id="IPR051400">
    <property type="entry name" value="HAD-like_hydrolase"/>
</dbReference>
<dbReference type="InterPro" id="IPR006439">
    <property type="entry name" value="HAD-SF_hydro_IA"/>
</dbReference>
<evidence type="ECO:0000256" key="3">
    <source>
        <dbReference type="HAMAP-Rule" id="MF_02240"/>
    </source>
</evidence>
<evidence type="ECO:0000256" key="1">
    <source>
        <dbReference type="ARBA" id="ARBA00022801"/>
    </source>
</evidence>
<dbReference type="InterPro" id="IPR036412">
    <property type="entry name" value="HAD-like_sf"/>
</dbReference>
<dbReference type="Proteomes" id="UP001211894">
    <property type="component" value="Unassembled WGS sequence"/>
</dbReference>
<accession>A0ABT4X4G4</accession>
<dbReference type="Gene3D" id="1.10.150.240">
    <property type="entry name" value="Putative phosphatase, domain 2"/>
    <property type="match status" value="1"/>
</dbReference>
<keyword evidence="3" id="KW-0028">Amino-acid biosynthesis</keyword>
<protein>
    <recommendedName>
        <fullName evidence="3">Phosphoserine phosphatase</fullName>
        <shortName evidence="3">PSP</shortName>
        <ecNumber evidence="3">3.1.3.3</ecNumber>
    </recommendedName>
</protein>
<dbReference type="Pfam" id="PF00702">
    <property type="entry name" value="Hydrolase"/>
    <property type="match status" value="1"/>
</dbReference>
<dbReference type="NCBIfam" id="TIGR01549">
    <property type="entry name" value="HAD-SF-IA-v1"/>
    <property type="match status" value="1"/>
</dbReference>
<evidence type="ECO:0000313" key="4">
    <source>
        <dbReference type="EMBL" id="MDA7027180.1"/>
    </source>
</evidence>
<evidence type="ECO:0000256" key="2">
    <source>
        <dbReference type="ARBA" id="ARBA00022842"/>
    </source>
</evidence>
<sequence>MKAVFFDLDDTLLWDEKSVNTAFAETCHKAEKKYGVNAQEFEIAVRRSARDLYMSYETYPYTVMIGINPFEGLWSNFSEPISEEFEKLNKIVPEYRKNTWANGLKTFGIDDPTFAEELGNFFAIVRRKHPFVYDETFTVLDQLKGKFDLLLLTNGDPSLQKEKLAGVPKLASYFEEIVISGDFGKGKPDPAIFEHCLNLLNITKDETIMVGDNLNTDILGASRTGIKNVWLNRKGRKNEASVQPDYEIRHLSGLFEILTEQKVKKA</sequence>
<dbReference type="GO" id="GO:0016787">
    <property type="term" value="F:hydrolase activity"/>
    <property type="evidence" value="ECO:0007669"/>
    <property type="project" value="UniProtKB-KW"/>
</dbReference>
<comment type="similarity">
    <text evidence="3">Belongs to the HAD-like hydrolase superfamily.</text>
</comment>
<comment type="pathway">
    <text evidence="3">Amino-acid biosynthesis; L-serine biosynthesis; L-serine from 3-phospho-D-glycerate: step 3/3.</text>
</comment>
<evidence type="ECO:0000313" key="5">
    <source>
        <dbReference type="Proteomes" id="UP001211894"/>
    </source>
</evidence>
<comment type="caution">
    <text evidence="4">The sequence shown here is derived from an EMBL/GenBank/DDBJ whole genome shotgun (WGS) entry which is preliminary data.</text>
</comment>
<comment type="function">
    <text evidence="3">Catalyzes the last step of the phosphorylated serine biosynthetic pathway, i.e. dephosphorylation of O-phospho-L-serine to form L-serine.</text>
</comment>
<dbReference type="SFLD" id="SFLDG01129">
    <property type="entry name" value="C1.5:_HAD__Beta-PGM__Phosphata"/>
    <property type="match status" value="1"/>
</dbReference>
<dbReference type="PANTHER" id="PTHR46470:SF3">
    <property type="entry name" value="N-ACYLNEURAMINATE-9-PHOSPHATASE"/>
    <property type="match status" value="1"/>
</dbReference>
<dbReference type="EMBL" id="JAQKAB010000007">
    <property type="protein sequence ID" value="MDA7027180.1"/>
    <property type="molecule type" value="Genomic_DNA"/>
</dbReference>
<dbReference type="InterPro" id="IPR023214">
    <property type="entry name" value="HAD_sf"/>
</dbReference>
<comment type="cofactor">
    <cofactor evidence="3">
        <name>Mg(2+)</name>
        <dbReference type="ChEBI" id="CHEBI:18420"/>
    </cofactor>
    <cofactor evidence="3">
        <name>Co(2+)</name>
        <dbReference type="ChEBI" id="CHEBI:48828"/>
    </cofactor>
</comment>